<dbReference type="InterPro" id="IPR003749">
    <property type="entry name" value="ThiS/MoaD-like"/>
</dbReference>
<sequence>MIKVQIEAYGAVTQFLPSALMIDMKTKQSLQVEQVLDEVIRQYPQAEQAIQKCACAIGDEMIARQALLERDCTLVLLSPVAGG</sequence>
<dbReference type="Gene3D" id="3.10.20.30">
    <property type="match status" value="1"/>
</dbReference>
<dbReference type="SUPFAM" id="SSF54285">
    <property type="entry name" value="MoaD/ThiS"/>
    <property type="match status" value="1"/>
</dbReference>
<reference evidence="4" key="3">
    <citation type="journal article" date="2019" name="Int. J. Syst. Evol. Microbiol.">
        <title>The Global Catalogue of Microorganisms (GCM) 10K type strain sequencing project: providing services to taxonomists for standard genome sequencing and annotation.</title>
        <authorList>
            <consortium name="The Broad Institute Genomics Platform"/>
            <consortium name="The Broad Institute Genome Sequencing Center for Infectious Disease"/>
            <person name="Wu L."/>
            <person name="Ma J."/>
        </authorList>
    </citation>
    <scope>NUCLEOTIDE SEQUENCE [LARGE SCALE GENOMIC DNA]</scope>
    <source>
        <strain evidence="4">KCTC 62575</strain>
    </source>
</reference>
<reference evidence="1" key="1">
    <citation type="journal article" date="2014" name="Int. J. Syst. Evol. Microbiol.">
        <title>Complete genome of a new Firmicutes species belonging to the dominant human colonic microbiota ('Ruminococcus bicirculans') reveals two chromosomes and a selective capacity to utilize plant glucans.</title>
        <authorList>
            <consortium name="NISC Comparative Sequencing Program"/>
            <person name="Wegmann U."/>
            <person name="Louis P."/>
            <person name="Goesmann A."/>
            <person name="Henrissat B."/>
            <person name="Duncan S.H."/>
            <person name="Flint H.J."/>
        </authorList>
    </citation>
    <scope>NUCLEOTIDE SEQUENCE</scope>
    <source>
        <strain evidence="1">KCTC 62575</strain>
    </source>
</reference>
<dbReference type="AlphaFoldDB" id="A0A371YVT2"/>
<dbReference type="InterPro" id="IPR012675">
    <property type="entry name" value="Beta-grasp_dom_sf"/>
</dbReference>
<gene>
    <name evidence="1" type="ORF">ACFODO_14765</name>
    <name evidence="2" type="ORF">C9E89_001310</name>
</gene>
<evidence type="ECO:0000313" key="4">
    <source>
        <dbReference type="Proteomes" id="UP001595455"/>
    </source>
</evidence>
<evidence type="ECO:0000313" key="2">
    <source>
        <dbReference type="EMBL" id="RFC85585.1"/>
    </source>
</evidence>
<name>A0A371YVT2_9GAMM</name>
<evidence type="ECO:0000313" key="3">
    <source>
        <dbReference type="Proteomes" id="UP000240957"/>
    </source>
</evidence>
<protein>
    <submittedName>
        <fullName evidence="2">MoaD/ThiS family protein</fullName>
    </submittedName>
</protein>
<reference evidence="1" key="4">
    <citation type="submission" date="2024-09" db="EMBL/GenBank/DDBJ databases">
        <authorList>
            <person name="Sun Q."/>
            <person name="Mori K."/>
        </authorList>
    </citation>
    <scope>NUCLEOTIDE SEQUENCE</scope>
    <source>
        <strain evidence="1">KCTC 62575</strain>
    </source>
</reference>
<comment type="caution">
    <text evidence="2">The sequence shown here is derived from an EMBL/GenBank/DDBJ whole genome shotgun (WGS) entry which is preliminary data.</text>
</comment>
<dbReference type="Proteomes" id="UP001595455">
    <property type="component" value="Unassembled WGS sequence"/>
</dbReference>
<dbReference type="InterPro" id="IPR016155">
    <property type="entry name" value="Mopterin_synth/thiamin_S_b"/>
</dbReference>
<organism evidence="2 3">
    <name type="scientific">Acinetobacter sichuanensis</name>
    <dbReference type="NCBI Taxonomy" id="2136183"/>
    <lineage>
        <taxon>Bacteria</taxon>
        <taxon>Pseudomonadati</taxon>
        <taxon>Pseudomonadota</taxon>
        <taxon>Gammaproteobacteria</taxon>
        <taxon>Moraxellales</taxon>
        <taxon>Moraxellaceae</taxon>
        <taxon>Acinetobacter</taxon>
    </lineage>
</organism>
<dbReference type="EMBL" id="JBHRSF010000071">
    <property type="protein sequence ID" value="MFC2996498.1"/>
    <property type="molecule type" value="Genomic_DNA"/>
</dbReference>
<keyword evidence="4" id="KW-1185">Reference proteome</keyword>
<dbReference type="Pfam" id="PF02597">
    <property type="entry name" value="ThiS"/>
    <property type="match status" value="1"/>
</dbReference>
<dbReference type="EMBL" id="PYIX02000001">
    <property type="protein sequence ID" value="RFC85585.1"/>
    <property type="molecule type" value="Genomic_DNA"/>
</dbReference>
<proteinExistence type="predicted"/>
<dbReference type="Proteomes" id="UP000240957">
    <property type="component" value="Unassembled WGS sequence"/>
</dbReference>
<dbReference type="RefSeq" id="WP_107006629.1">
    <property type="nucleotide sequence ID" value="NZ_JAVIDQ010000013.1"/>
</dbReference>
<evidence type="ECO:0000313" key="1">
    <source>
        <dbReference type="EMBL" id="MFC2996498.1"/>
    </source>
</evidence>
<reference evidence="2 3" key="2">
    <citation type="submission" date="2018-08" db="EMBL/GenBank/DDBJ databases">
        <title>The draft genome of Acinetobacter sichuanensis strain WCHAc060041.</title>
        <authorList>
            <person name="Qin J."/>
            <person name="Feng Y."/>
            <person name="Zong Z."/>
        </authorList>
    </citation>
    <scope>NUCLEOTIDE SEQUENCE [LARGE SCALE GENOMIC DNA]</scope>
    <source>
        <strain evidence="2 3">WCHAc060041</strain>
    </source>
</reference>
<dbReference type="OrthoDB" id="6702804at2"/>
<accession>A0A371YVT2</accession>